<evidence type="ECO:0000313" key="3">
    <source>
        <dbReference type="Proteomes" id="UP001430953"/>
    </source>
</evidence>
<feature type="compositionally biased region" description="Basic residues" evidence="1">
    <location>
        <begin position="90"/>
        <end position="102"/>
    </location>
</feature>
<accession>A0AAW2EA43</accession>
<reference evidence="2 3" key="1">
    <citation type="submission" date="2023-03" db="EMBL/GenBank/DDBJ databases">
        <title>High recombination rates correlate with genetic variation in Cardiocondyla obscurior ants.</title>
        <authorList>
            <person name="Errbii M."/>
        </authorList>
    </citation>
    <scope>NUCLEOTIDE SEQUENCE [LARGE SCALE GENOMIC DNA]</scope>
    <source>
        <strain evidence="2">Alpha-2009</strain>
        <tissue evidence="2">Whole body</tissue>
    </source>
</reference>
<feature type="compositionally biased region" description="Low complexity" evidence="1">
    <location>
        <begin position="43"/>
        <end position="54"/>
    </location>
</feature>
<organism evidence="2 3">
    <name type="scientific">Cardiocondyla obscurior</name>
    <dbReference type="NCBI Taxonomy" id="286306"/>
    <lineage>
        <taxon>Eukaryota</taxon>
        <taxon>Metazoa</taxon>
        <taxon>Ecdysozoa</taxon>
        <taxon>Arthropoda</taxon>
        <taxon>Hexapoda</taxon>
        <taxon>Insecta</taxon>
        <taxon>Pterygota</taxon>
        <taxon>Neoptera</taxon>
        <taxon>Endopterygota</taxon>
        <taxon>Hymenoptera</taxon>
        <taxon>Apocrita</taxon>
        <taxon>Aculeata</taxon>
        <taxon>Formicoidea</taxon>
        <taxon>Formicidae</taxon>
        <taxon>Myrmicinae</taxon>
        <taxon>Cardiocondyla</taxon>
    </lineage>
</organism>
<evidence type="ECO:0000256" key="1">
    <source>
        <dbReference type="SAM" id="MobiDB-lite"/>
    </source>
</evidence>
<dbReference type="EMBL" id="JADYXP020000057">
    <property type="protein sequence ID" value="KAL0098502.1"/>
    <property type="molecule type" value="Genomic_DNA"/>
</dbReference>
<proteinExistence type="predicted"/>
<comment type="caution">
    <text evidence="2">The sequence shown here is derived from an EMBL/GenBank/DDBJ whole genome shotgun (WGS) entry which is preliminary data.</text>
</comment>
<protein>
    <submittedName>
        <fullName evidence="2">Uncharacterized protein</fullName>
    </submittedName>
</protein>
<sequence>MSGKRDLGATEPWGCQPLRSYKLALSHKETKPRIPAGSPQALPHQHYPQQQDHPVTGANFRDAIEASPPTEEEANTNKKHTRTNMMHASRCQKIKPDGRKKK</sequence>
<dbReference type="Proteomes" id="UP001430953">
    <property type="component" value="Unassembled WGS sequence"/>
</dbReference>
<gene>
    <name evidence="2" type="ORF">PUN28_020458</name>
</gene>
<feature type="region of interest" description="Disordered" evidence="1">
    <location>
        <begin position="28"/>
        <end position="102"/>
    </location>
</feature>
<dbReference type="AlphaFoldDB" id="A0AAW2EA43"/>
<keyword evidence="3" id="KW-1185">Reference proteome</keyword>
<evidence type="ECO:0000313" key="2">
    <source>
        <dbReference type="EMBL" id="KAL0098502.1"/>
    </source>
</evidence>
<name>A0AAW2EA43_9HYME</name>